<gene>
    <name evidence="1" type="ORF">S01H1_56487</name>
</gene>
<comment type="caution">
    <text evidence="1">The sequence shown here is derived from an EMBL/GenBank/DDBJ whole genome shotgun (WGS) entry which is preliminary data.</text>
</comment>
<dbReference type="SUPFAM" id="SSF53335">
    <property type="entry name" value="S-adenosyl-L-methionine-dependent methyltransferases"/>
    <property type="match status" value="1"/>
</dbReference>
<sequence length="80" mass="8863">MKRVKRKYKDFWAERFIIKFWQAAAGDDMSAVYRREADFMKEVLGLAAGSRVLDLGCGRGDHCLALAEQGIAATGIDVAP</sequence>
<proteinExistence type="predicted"/>
<reference evidence="1" key="1">
    <citation type="journal article" date="2014" name="Front. Microbiol.">
        <title>High frequency of phylogenetically diverse reductive dehalogenase-homologous genes in deep subseafloor sedimentary metagenomes.</title>
        <authorList>
            <person name="Kawai M."/>
            <person name="Futagami T."/>
            <person name="Toyoda A."/>
            <person name="Takaki Y."/>
            <person name="Nishi S."/>
            <person name="Hori S."/>
            <person name="Arai W."/>
            <person name="Tsubouchi T."/>
            <person name="Morono Y."/>
            <person name="Uchiyama I."/>
            <person name="Ito T."/>
            <person name="Fujiyama A."/>
            <person name="Inagaki F."/>
            <person name="Takami H."/>
        </authorList>
    </citation>
    <scope>NUCLEOTIDE SEQUENCE</scope>
    <source>
        <strain evidence="1">Expedition CK06-06</strain>
    </source>
</reference>
<evidence type="ECO:0008006" key="2">
    <source>
        <dbReference type="Google" id="ProtNLM"/>
    </source>
</evidence>
<dbReference type="EMBL" id="BARS01036784">
    <property type="protein sequence ID" value="GAG18867.1"/>
    <property type="molecule type" value="Genomic_DNA"/>
</dbReference>
<dbReference type="Pfam" id="PF13489">
    <property type="entry name" value="Methyltransf_23"/>
    <property type="match status" value="1"/>
</dbReference>
<dbReference type="InterPro" id="IPR029063">
    <property type="entry name" value="SAM-dependent_MTases_sf"/>
</dbReference>
<protein>
    <recommendedName>
        <fullName evidence="2">Methyltransferase domain-containing protein</fullName>
    </recommendedName>
</protein>
<evidence type="ECO:0000313" key="1">
    <source>
        <dbReference type="EMBL" id="GAG18867.1"/>
    </source>
</evidence>
<name>X0W6F5_9ZZZZ</name>
<organism evidence="1">
    <name type="scientific">marine sediment metagenome</name>
    <dbReference type="NCBI Taxonomy" id="412755"/>
    <lineage>
        <taxon>unclassified sequences</taxon>
        <taxon>metagenomes</taxon>
        <taxon>ecological metagenomes</taxon>
    </lineage>
</organism>
<feature type="non-terminal residue" evidence="1">
    <location>
        <position position="80"/>
    </location>
</feature>
<dbReference type="AlphaFoldDB" id="X0W6F5"/>
<accession>X0W6F5</accession>
<dbReference type="Gene3D" id="3.40.50.150">
    <property type="entry name" value="Vaccinia Virus protein VP39"/>
    <property type="match status" value="1"/>
</dbReference>